<reference evidence="1 2" key="1">
    <citation type="submission" date="2019-09" db="EMBL/GenBank/DDBJ databases">
        <authorList>
            <person name="Pidcock S.E."/>
            <person name="Huws S.A."/>
        </authorList>
    </citation>
    <scope>NUCLEOTIDE SEQUENCE [LARGE SCALE GENOMIC DNA]</scope>
    <source>
        <strain evidence="1 2">MZ8</strain>
    </source>
</reference>
<name>A0A6M0LEQ8_PSEXY</name>
<dbReference type="Proteomes" id="UP000473091">
    <property type="component" value="Unassembled WGS sequence"/>
</dbReference>
<dbReference type="RefSeq" id="WP_090486516.1">
    <property type="nucleotide sequence ID" value="NZ_VTVE01000001.1"/>
</dbReference>
<comment type="caution">
    <text evidence="1">The sequence shown here is derived from an EMBL/GenBank/DDBJ whole genome shotgun (WGS) entry which is preliminary data.</text>
</comment>
<protein>
    <submittedName>
        <fullName evidence="1">Uncharacterized protein</fullName>
    </submittedName>
</protein>
<gene>
    <name evidence="1" type="ORF">F0Q01_04055</name>
</gene>
<dbReference type="EMBL" id="VTVE01000001">
    <property type="protein sequence ID" value="NEX01054.1"/>
    <property type="molecule type" value="Genomic_DNA"/>
</dbReference>
<organism evidence="1 2">
    <name type="scientific">Pseudobutyrivibrio xylanivorans</name>
    <dbReference type="NCBI Taxonomy" id="185007"/>
    <lineage>
        <taxon>Bacteria</taxon>
        <taxon>Bacillati</taxon>
        <taxon>Bacillota</taxon>
        <taxon>Clostridia</taxon>
        <taxon>Lachnospirales</taxon>
        <taxon>Lachnospiraceae</taxon>
        <taxon>Pseudobutyrivibrio</taxon>
    </lineage>
</organism>
<evidence type="ECO:0000313" key="1">
    <source>
        <dbReference type="EMBL" id="NEX01054.1"/>
    </source>
</evidence>
<accession>A0A6M0LEQ8</accession>
<dbReference type="AlphaFoldDB" id="A0A6M0LEQ8"/>
<proteinExistence type="predicted"/>
<sequence length="326" mass="37315">MKEDSVEISRETEDAEVEIIPEVEKSTDYIDDVVTADLNPNDYTHIVSMANDITGDYTLVSYVVDLDNDGTDEAFVLEVYWNETNNSPLTEDSTFEATRLWFVDEKGDATNLTDFAKDGPVSVHETLQLVTIGDNSYVFVSAYGQMAAYDQTVIYTEKYNAITNATDLPCYGSKYFVDGDVVWYKEMYGMQIDREDDLPLIDSGLTMGHCFIPYHLYLDDSDYTFKLYGAKEISLEEAEEITGLDFSDILSDATEYEFILRDNNQLDVNIATACEPSFNDDGESYEFICYSYFLQDNGQWESDDYIKGYYLIDPVEFTNVWDFLQE</sequence>
<evidence type="ECO:0000313" key="2">
    <source>
        <dbReference type="Proteomes" id="UP000473091"/>
    </source>
</evidence>
<reference evidence="1 2" key="2">
    <citation type="submission" date="2020-03" db="EMBL/GenBank/DDBJ databases">
        <title>Investigating the evolutionary divergence of the Butyrivibrio group.</title>
        <authorList>
            <person name="Skvortsov T."/>
            <person name="Santos F.G."/>
            <person name="Ting K.S."/>
            <person name="Creevey C.J."/>
        </authorList>
    </citation>
    <scope>NUCLEOTIDE SEQUENCE [LARGE SCALE GENOMIC DNA]</scope>
    <source>
        <strain evidence="1 2">MZ8</strain>
    </source>
</reference>